<dbReference type="Proteomes" id="UP000287972">
    <property type="component" value="Unassembled WGS sequence"/>
</dbReference>
<feature type="binding site" evidence="11">
    <location>
        <position position="898"/>
    </location>
    <ligand>
        <name>ATP</name>
        <dbReference type="ChEBI" id="CHEBI:30616"/>
    </ligand>
</feature>
<evidence type="ECO:0000256" key="7">
    <source>
        <dbReference type="ARBA" id="ARBA00022967"/>
    </source>
</evidence>
<dbReference type="Pfam" id="PF16209">
    <property type="entry name" value="PhoLip_ATPase_N"/>
    <property type="match status" value="1"/>
</dbReference>
<feature type="binding site" evidence="11">
    <location>
        <position position="422"/>
    </location>
    <ligand>
        <name>ATP</name>
        <dbReference type="ChEBI" id="CHEBI:30616"/>
    </ligand>
</feature>
<evidence type="ECO:0000256" key="12">
    <source>
        <dbReference type="PIRSR" id="PIRSR606539-3"/>
    </source>
</evidence>
<dbReference type="Gene3D" id="3.40.1110.10">
    <property type="entry name" value="Calcium-transporting ATPase, cytoplasmic domain N"/>
    <property type="match status" value="1"/>
</dbReference>
<feature type="binding site" evidence="11">
    <location>
        <position position="904"/>
    </location>
    <ligand>
        <name>ATP</name>
        <dbReference type="ChEBI" id="CHEBI:30616"/>
    </ligand>
</feature>
<evidence type="ECO:0000256" key="11">
    <source>
        <dbReference type="PIRSR" id="PIRSR606539-2"/>
    </source>
</evidence>
<feature type="binding site" evidence="12">
    <location>
        <position position="421"/>
    </location>
    <ligand>
        <name>Mg(2+)</name>
        <dbReference type="ChEBI" id="CHEBI:18420"/>
    </ligand>
</feature>
<feature type="transmembrane region" description="Helical" evidence="13">
    <location>
        <begin position="98"/>
        <end position="116"/>
    </location>
</feature>
<protein>
    <recommendedName>
        <fullName evidence="13">Phospholipid-transporting ATPase</fullName>
        <ecNumber evidence="13">7.6.2.1</ecNumber>
    </recommendedName>
</protein>
<feature type="binding site" evidence="11">
    <location>
        <position position="590"/>
    </location>
    <ligand>
        <name>ATP</name>
        <dbReference type="ChEBI" id="CHEBI:30616"/>
    </ligand>
</feature>
<evidence type="ECO:0000256" key="14">
    <source>
        <dbReference type="SAM" id="MobiDB-lite"/>
    </source>
</evidence>
<feature type="binding site" evidence="12">
    <location>
        <position position="947"/>
    </location>
    <ligand>
        <name>Mg(2+)</name>
        <dbReference type="ChEBI" id="CHEBI:18420"/>
    </ligand>
</feature>
<feature type="transmembrane region" description="Helical" evidence="13">
    <location>
        <begin position="75"/>
        <end position="92"/>
    </location>
</feature>
<evidence type="ECO:0000256" key="13">
    <source>
        <dbReference type="RuleBase" id="RU362033"/>
    </source>
</evidence>
<dbReference type="InterPro" id="IPR016181">
    <property type="entry name" value="Acyl_CoA_acyltransferase"/>
</dbReference>
<evidence type="ECO:0000313" key="16">
    <source>
        <dbReference type="EMBL" id="RSL76569.1"/>
    </source>
</evidence>
<reference evidence="16 17" key="1">
    <citation type="submission" date="2017-06" db="EMBL/GenBank/DDBJ databases">
        <title>Comparative genomic analysis of Ambrosia Fusariam Clade fungi.</title>
        <authorList>
            <person name="Stajich J.E."/>
            <person name="Carrillo J."/>
            <person name="Kijimoto T."/>
            <person name="Eskalen A."/>
            <person name="O'Donnell K."/>
            <person name="Kasson M."/>
        </authorList>
    </citation>
    <scope>NUCLEOTIDE SEQUENCE [LARGE SCALE GENOMIC DNA]</scope>
    <source>
        <strain evidence="16 17">NRRL62606</strain>
    </source>
</reference>
<dbReference type="PRINTS" id="PR00119">
    <property type="entry name" value="CATATPASE"/>
</dbReference>
<feature type="binding site" evidence="11">
    <location>
        <position position="946"/>
    </location>
    <ligand>
        <name>ATP</name>
        <dbReference type="ChEBI" id="CHEBI:30616"/>
    </ligand>
</feature>
<dbReference type="EC" id="7.6.2.1" evidence="13"/>
<dbReference type="InterPro" id="IPR000182">
    <property type="entry name" value="GNAT_dom"/>
</dbReference>
<evidence type="ECO:0000256" key="1">
    <source>
        <dbReference type="ARBA" id="ARBA00004141"/>
    </source>
</evidence>
<dbReference type="PANTHER" id="PTHR24092:SF174">
    <property type="entry name" value="PHOSPHOLIPID-TRANSPORTING ATPASE DNF3-RELATED"/>
    <property type="match status" value="1"/>
</dbReference>
<feature type="binding site" evidence="11">
    <location>
        <position position="947"/>
    </location>
    <ligand>
        <name>ATP</name>
        <dbReference type="ChEBI" id="CHEBI:30616"/>
    </ligand>
</feature>
<feature type="binding site" evidence="11">
    <location>
        <position position="421"/>
    </location>
    <ligand>
        <name>ATP</name>
        <dbReference type="ChEBI" id="CHEBI:30616"/>
    </ligand>
</feature>
<name>A0A428RG98_9HYPO</name>
<evidence type="ECO:0000256" key="9">
    <source>
        <dbReference type="ARBA" id="ARBA00023136"/>
    </source>
</evidence>
<dbReference type="SUPFAM" id="SSF81660">
    <property type="entry name" value="Metal cation-transporting ATPase, ATP-binding domain N"/>
    <property type="match status" value="1"/>
</dbReference>
<dbReference type="InterPro" id="IPR036412">
    <property type="entry name" value="HAD-like_sf"/>
</dbReference>
<feature type="active site" description="4-aspartylphosphate intermediate" evidence="10">
    <location>
        <position position="421"/>
    </location>
</feature>
<feature type="binding site" evidence="11">
    <location>
        <position position="806"/>
    </location>
    <ligand>
        <name>ATP</name>
        <dbReference type="ChEBI" id="CHEBI:30616"/>
    </ligand>
</feature>
<dbReference type="InterPro" id="IPR008250">
    <property type="entry name" value="ATPase_P-typ_transduc_dom_A_sf"/>
</dbReference>
<feature type="binding site" evidence="11">
    <location>
        <position position="726"/>
    </location>
    <ligand>
        <name>ATP</name>
        <dbReference type="ChEBI" id="CHEBI:30616"/>
    </ligand>
</feature>
<dbReference type="SUPFAM" id="SSF81653">
    <property type="entry name" value="Calcium ATPase, transduction domain A"/>
    <property type="match status" value="1"/>
</dbReference>
<dbReference type="GO" id="GO:0032456">
    <property type="term" value="P:endocytic recycling"/>
    <property type="evidence" value="ECO:0007669"/>
    <property type="project" value="TreeGrafter"/>
</dbReference>
<feature type="binding site" evidence="12">
    <location>
        <position position="943"/>
    </location>
    <ligand>
        <name>Mg(2+)</name>
        <dbReference type="ChEBI" id="CHEBI:18420"/>
    </ligand>
</feature>
<dbReference type="Pfam" id="PF16212">
    <property type="entry name" value="PhoLip_ATPase_C"/>
    <property type="match status" value="1"/>
</dbReference>
<keyword evidence="7 13" id="KW-1278">Translocase</keyword>
<sequence length="1383" mass="154302">MNFGSAWDKYFVQLILRRFPLSPSKDGRKIPLRVGFLEPAGLVDERRGAPYISNAIRTTTYTVWDFLPRQLIYQFTRLANSYLLVVAILQAIPGLSTTGSFTTLIPLVVFITIIISKEGYYDWKRHRQDVTENNRLVTVLRGSPSQAYATGDIADLQWVTTKWRDLKVGEVIKLSSDDDVPADLVLLHATGDKGLAFVETMALDGETNLKAKRSPANLGNCSTIEDIAQCEGEFSIEDPNADLYRFDSKLTSQGRTLPLTLNEAVYRGSVIRNTPEVVGIVVNTGEECKVRLNSKMKAKTKKPRLERIVNNIILSLILFISFLSTLFTVTYIIWKDQTEKKAWYLFDSTVPMVQIFFGFVIMFNNVIPLSLYVGLEGIKLGQMNLINNDVNLYDERSDTPARVNATNNLDDLGQIGYLFTDKTGTLTDNIMNLRKVSVAGTSWLHQDRVAPGKGQAKSVGAGAGAGEFTTRSLLEYVHSEPQGPFAFHVKRFLLAMALCHTCLPITSENGEIDFQACSPDELALVRAAQEMGFVVIERSPESIKIHITDTANNTERLEFQILDVVEFSSKRKRMSIILRCPDGTLWLICKGADSVILPRLAKAPRDMIDELEEVSDLAGHAGKHSPALRSPWRLGSSDRGDQEWLEMSQGTPEDYARDRDSGGAPSARDDMIPLRQNIRAAGNIGSFRQGTLHGVVESAVTASDEEAQCIRQSFAHMDRYATEGLRTLVYAGRSVSEGEYQDWKRLYHQAETSLHHRQERIEQVGEMMEQSLHFLGVSAVEDKLQQHVPETIEKLRRAQVKIWMLTGDKRETAISIAHSARICGPNTSLYVLDVTAGDLELQLTSIADTILYGAEPPTHSAVVIDGATLTAIEKDPGSRLRRLFYQLAPNIGSVICCRASPSQKALLVRVIGNDPLSKVERGRFSWLRPWSAPRRPLTLAIGDGANDVPMILTASVGVGISGREGQQASRVADFSISQFRFLARLMLVHGRWNYYRTTRFILVTFWKEVLFYFPQAIYQAEAGSTGTSLYHSQALMFTSYLTAAVILVIGMYEQDLKADTLLAVPELYVYGQKGKGLTSVVYLGWMTNSLTAGFVIFAVCWAGYGGGIETVYDNGLYAQGSLAFACCMIWTNYKVLILEMHHKTKITLWSAFGSIIGSHQRLTLIVNMDYNTEEIVNAFRSARLQYVRADQSDSNLQAFLPIIEQDPVIQAMAAPTMLQPKGKKAADSYLESVVNSLLGVAICLLPEEEKRVNPESDKSAEEQKQGPTIIGIMCIGWGGISPSVAHHRTAEIGISLARPYQNQGYGREAINWMLDWGFRHAALHSIGISTVCYNPKAAHLYESMGFKPEGRRRGTIWQNRKWYDLLEFGMLEDEWEKLRDIAP</sequence>
<evidence type="ECO:0000259" key="15">
    <source>
        <dbReference type="PROSITE" id="PS51186"/>
    </source>
</evidence>
<keyword evidence="6 12" id="KW-0460">Magnesium</keyword>
<keyword evidence="4 11" id="KW-0547">Nucleotide-binding</keyword>
<dbReference type="InterPro" id="IPR023299">
    <property type="entry name" value="ATPase_P-typ_cyto_dom_N"/>
</dbReference>
<evidence type="ECO:0000256" key="10">
    <source>
        <dbReference type="PIRSR" id="PIRSR606539-1"/>
    </source>
</evidence>
<feature type="region of interest" description="Disordered" evidence="14">
    <location>
        <begin position="619"/>
        <end position="670"/>
    </location>
</feature>
<evidence type="ECO:0000256" key="6">
    <source>
        <dbReference type="ARBA" id="ARBA00022842"/>
    </source>
</evidence>
<dbReference type="GO" id="GO:0005524">
    <property type="term" value="F:ATP binding"/>
    <property type="evidence" value="ECO:0007669"/>
    <property type="project" value="UniProtKB-UniRule"/>
</dbReference>
<dbReference type="Gene3D" id="3.40.630.30">
    <property type="match status" value="1"/>
</dbReference>
<feature type="transmembrane region" description="Helical" evidence="13">
    <location>
        <begin position="1080"/>
        <end position="1104"/>
    </location>
</feature>
<dbReference type="InterPro" id="IPR032631">
    <property type="entry name" value="P-type_ATPase_N"/>
</dbReference>
<dbReference type="GO" id="GO:0006892">
    <property type="term" value="P:post-Golgi vesicle-mediated transport"/>
    <property type="evidence" value="ECO:0007669"/>
    <property type="project" value="TreeGrafter"/>
</dbReference>
<feature type="binding site" evidence="11">
    <location>
        <position position="567"/>
    </location>
    <ligand>
        <name>ATP</name>
        <dbReference type="ChEBI" id="CHEBI:30616"/>
    </ligand>
</feature>
<accession>A0A428RG98</accession>
<proteinExistence type="inferred from homology"/>
<dbReference type="PANTHER" id="PTHR24092">
    <property type="entry name" value="PROBABLE PHOSPHOLIPID-TRANSPORTING ATPASE"/>
    <property type="match status" value="1"/>
</dbReference>
<dbReference type="GO" id="GO:0045332">
    <property type="term" value="P:phospholipid translocation"/>
    <property type="evidence" value="ECO:0007669"/>
    <property type="project" value="TreeGrafter"/>
</dbReference>
<comment type="cofactor">
    <cofactor evidence="12">
        <name>Mg(2+)</name>
        <dbReference type="ChEBI" id="CHEBI:18420"/>
    </cofactor>
</comment>
<evidence type="ECO:0000256" key="5">
    <source>
        <dbReference type="ARBA" id="ARBA00022840"/>
    </source>
</evidence>
<dbReference type="GO" id="GO:0000287">
    <property type="term" value="F:magnesium ion binding"/>
    <property type="evidence" value="ECO:0007669"/>
    <property type="project" value="UniProtKB-UniRule"/>
</dbReference>
<evidence type="ECO:0000256" key="8">
    <source>
        <dbReference type="ARBA" id="ARBA00022989"/>
    </source>
</evidence>
<feature type="transmembrane region" description="Helical" evidence="13">
    <location>
        <begin position="354"/>
        <end position="375"/>
    </location>
</feature>
<dbReference type="Pfam" id="PF13302">
    <property type="entry name" value="Acetyltransf_3"/>
    <property type="match status" value="1"/>
</dbReference>
<dbReference type="Gene3D" id="2.70.150.10">
    <property type="entry name" value="Calcium-transporting ATPase, cytoplasmic transduction domain A"/>
    <property type="match status" value="1"/>
</dbReference>
<comment type="caution">
    <text evidence="16">The sequence shown here is derived from an EMBL/GenBank/DDBJ whole genome shotgun (WGS) entry which is preliminary data.</text>
</comment>
<feature type="binding site" evidence="11">
    <location>
        <position position="521"/>
    </location>
    <ligand>
        <name>ATP</name>
        <dbReference type="ChEBI" id="CHEBI:30616"/>
    </ligand>
</feature>
<dbReference type="SUPFAM" id="SSF55729">
    <property type="entry name" value="Acyl-CoA N-acyltransferases (Nat)"/>
    <property type="match status" value="1"/>
</dbReference>
<dbReference type="SUPFAM" id="SSF81665">
    <property type="entry name" value="Calcium ATPase, transmembrane domain M"/>
    <property type="match status" value="1"/>
</dbReference>
<dbReference type="InterPro" id="IPR018303">
    <property type="entry name" value="ATPase_P-typ_P_site"/>
</dbReference>
<keyword evidence="2 13" id="KW-0812">Transmembrane</keyword>
<dbReference type="SUPFAM" id="SSF56784">
    <property type="entry name" value="HAD-like"/>
    <property type="match status" value="1"/>
</dbReference>
<keyword evidence="9 13" id="KW-0472">Membrane</keyword>
<keyword evidence="5 11" id="KW-0067">ATP-binding</keyword>
<evidence type="ECO:0000313" key="17">
    <source>
        <dbReference type="Proteomes" id="UP000287972"/>
    </source>
</evidence>
<feature type="binding site" evidence="11">
    <location>
        <position position="808"/>
    </location>
    <ligand>
        <name>ATP</name>
        <dbReference type="ChEBI" id="CHEBI:30616"/>
    </ligand>
</feature>
<dbReference type="PROSITE" id="PS51186">
    <property type="entry name" value="GNAT"/>
    <property type="match status" value="1"/>
</dbReference>
<dbReference type="InterPro" id="IPR032630">
    <property type="entry name" value="P_typ_ATPase_c"/>
</dbReference>
<feature type="transmembrane region" description="Helical" evidence="13">
    <location>
        <begin position="1000"/>
        <end position="1018"/>
    </location>
</feature>
<comment type="similarity">
    <text evidence="13">Belongs to the cation transport ATPase (P-type) (TC 3.A.3) family. Type IV subfamily.</text>
</comment>
<dbReference type="NCBIfam" id="TIGR01652">
    <property type="entry name" value="ATPase-Plipid"/>
    <property type="match status" value="1"/>
</dbReference>
<dbReference type="CDD" id="cd04301">
    <property type="entry name" value="NAT_SF"/>
    <property type="match status" value="1"/>
</dbReference>
<gene>
    <name evidence="16" type="ORF">CEP51_009858</name>
</gene>
<comment type="subcellular location">
    <subcellularLocation>
        <location evidence="1 13">Membrane</location>
        <topology evidence="1 13">Multi-pass membrane protein</topology>
    </subcellularLocation>
</comment>
<keyword evidence="17" id="KW-1185">Reference proteome</keyword>
<feature type="binding site" evidence="11">
    <location>
        <position position="423"/>
    </location>
    <ligand>
        <name>ATP</name>
        <dbReference type="ChEBI" id="CHEBI:30616"/>
    </ligand>
</feature>
<dbReference type="GO" id="GO:0005886">
    <property type="term" value="C:plasma membrane"/>
    <property type="evidence" value="ECO:0007669"/>
    <property type="project" value="TreeGrafter"/>
</dbReference>
<dbReference type="Pfam" id="PF13246">
    <property type="entry name" value="Cation_ATPase"/>
    <property type="match status" value="1"/>
</dbReference>
<dbReference type="Gene3D" id="3.40.50.1000">
    <property type="entry name" value="HAD superfamily/HAD-like"/>
    <property type="match status" value="1"/>
</dbReference>
<feature type="transmembrane region" description="Helical" evidence="13">
    <location>
        <begin position="308"/>
        <end position="334"/>
    </location>
</feature>
<evidence type="ECO:0000256" key="2">
    <source>
        <dbReference type="ARBA" id="ARBA00022692"/>
    </source>
</evidence>
<dbReference type="GO" id="GO:0005802">
    <property type="term" value="C:trans-Golgi network"/>
    <property type="evidence" value="ECO:0007669"/>
    <property type="project" value="TreeGrafter"/>
</dbReference>
<feature type="compositionally biased region" description="Basic and acidic residues" evidence="14">
    <location>
        <begin position="654"/>
        <end position="670"/>
    </location>
</feature>
<keyword evidence="3 12" id="KW-0479">Metal-binding</keyword>
<dbReference type="InterPro" id="IPR023214">
    <property type="entry name" value="HAD_sf"/>
</dbReference>
<dbReference type="InterPro" id="IPR006539">
    <property type="entry name" value="P-type_ATPase_IV"/>
</dbReference>
<feature type="binding site" evidence="12">
    <location>
        <position position="423"/>
    </location>
    <ligand>
        <name>Mg(2+)</name>
        <dbReference type="ChEBI" id="CHEBI:18420"/>
    </ligand>
</feature>
<keyword evidence="8 13" id="KW-1133">Transmembrane helix</keyword>
<evidence type="ECO:0000256" key="3">
    <source>
        <dbReference type="ARBA" id="ARBA00022723"/>
    </source>
</evidence>
<dbReference type="EMBL" id="NKCL01000289">
    <property type="protein sequence ID" value="RSL76569.1"/>
    <property type="molecule type" value="Genomic_DNA"/>
</dbReference>
<comment type="catalytic activity">
    <reaction evidence="13">
        <text>ATP + H2O + phospholipidSide 1 = ADP + phosphate + phospholipidSide 2.</text>
        <dbReference type="EC" id="7.6.2.1"/>
    </reaction>
</comment>
<feature type="transmembrane region" description="Helical" evidence="13">
    <location>
        <begin position="1116"/>
        <end position="1136"/>
    </location>
</feature>
<dbReference type="GO" id="GO:0016747">
    <property type="term" value="F:acyltransferase activity, transferring groups other than amino-acyl groups"/>
    <property type="evidence" value="ECO:0007669"/>
    <property type="project" value="InterPro"/>
</dbReference>
<evidence type="ECO:0000256" key="4">
    <source>
        <dbReference type="ARBA" id="ARBA00022741"/>
    </source>
</evidence>
<dbReference type="InterPro" id="IPR023298">
    <property type="entry name" value="ATPase_P-typ_TM_dom_sf"/>
</dbReference>
<organism evidence="16 17">
    <name type="scientific">Fusarium floridanum</name>
    <dbReference type="NCBI Taxonomy" id="1325733"/>
    <lineage>
        <taxon>Eukaryota</taxon>
        <taxon>Fungi</taxon>
        <taxon>Dikarya</taxon>
        <taxon>Ascomycota</taxon>
        <taxon>Pezizomycotina</taxon>
        <taxon>Sordariomycetes</taxon>
        <taxon>Hypocreomycetidae</taxon>
        <taxon>Hypocreales</taxon>
        <taxon>Nectriaceae</taxon>
        <taxon>Fusarium</taxon>
        <taxon>Fusarium solani species complex</taxon>
    </lineage>
</organism>
<dbReference type="GO" id="GO:0140326">
    <property type="term" value="F:ATPase-coupled intramembrane lipid transporter activity"/>
    <property type="evidence" value="ECO:0007669"/>
    <property type="project" value="UniProtKB-EC"/>
</dbReference>
<feature type="binding site" evidence="11">
    <location>
        <position position="807"/>
    </location>
    <ligand>
        <name>ATP</name>
        <dbReference type="ChEBI" id="CHEBI:30616"/>
    </ligand>
</feature>
<feature type="transmembrane region" description="Helical" evidence="13">
    <location>
        <begin position="1030"/>
        <end position="1052"/>
    </location>
</feature>
<dbReference type="PROSITE" id="PS00154">
    <property type="entry name" value="ATPASE_E1_E2"/>
    <property type="match status" value="1"/>
</dbReference>
<feature type="domain" description="N-acetyltransferase" evidence="15">
    <location>
        <begin position="1232"/>
        <end position="1364"/>
    </location>
</feature>